<reference evidence="1" key="1">
    <citation type="journal article" date="2020" name="Cell">
        <title>Large-Scale Comparative Analyses of Tick Genomes Elucidate Their Genetic Diversity and Vector Capacities.</title>
        <authorList>
            <consortium name="Tick Genome and Microbiome Consortium (TIGMIC)"/>
            <person name="Jia N."/>
            <person name="Wang J."/>
            <person name="Shi W."/>
            <person name="Du L."/>
            <person name="Sun Y."/>
            <person name="Zhan W."/>
            <person name="Jiang J.F."/>
            <person name="Wang Q."/>
            <person name="Zhang B."/>
            <person name="Ji P."/>
            <person name="Bell-Sakyi L."/>
            <person name="Cui X.M."/>
            <person name="Yuan T.T."/>
            <person name="Jiang B.G."/>
            <person name="Yang W.F."/>
            <person name="Lam T.T."/>
            <person name="Chang Q.C."/>
            <person name="Ding S.J."/>
            <person name="Wang X.J."/>
            <person name="Zhu J.G."/>
            <person name="Ruan X.D."/>
            <person name="Zhao L."/>
            <person name="Wei J.T."/>
            <person name="Ye R.Z."/>
            <person name="Que T.C."/>
            <person name="Du C.H."/>
            <person name="Zhou Y.H."/>
            <person name="Cheng J.X."/>
            <person name="Dai P.F."/>
            <person name="Guo W.B."/>
            <person name="Han X.H."/>
            <person name="Huang E.J."/>
            <person name="Li L.F."/>
            <person name="Wei W."/>
            <person name="Gao Y.C."/>
            <person name="Liu J.Z."/>
            <person name="Shao H.Z."/>
            <person name="Wang X."/>
            <person name="Wang C.C."/>
            <person name="Yang T.C."/>
            <person name="Huo Q.B."/>
            <person name="Li W."/>
            <person name="Chen H.Y."/>
            <person name="Chen S.E."/>
            <person name="Zhou L.G."/>
            <person name="Ni X.B."/>
            <person name="Tian J.H."/>
            <person name="Sheng Y."/>
            <person name="Liu T."/>
            <person name="Pan Y.S."/>
            <person name="Xia L.Y."/>
            <person name="Li J."/>
            <person name="Zhao F."/>
            <person name="Cao W.C."/>
        </authorList>
    </citation>
    <scope>NUCLEOTIDE SEQUENCE</scope>
    <source>
        <strain evidence="1">Rmic-2018</strain>
    </source>
</reference>
<proteinExistence type="predicted"/>
<protein>
    <submittedName>
        <fullName evidence="1">Uncharacterized protein</fullName>
    </submittedName>
</protein>
<comment type="caution">
    <text evidence="1">The sequence shown here is derived from an EMBL/GenBank/DDBJ whole genome shotgun (WGS) entry which is preliminary data.</text>
</comment>
<dbReference type="EMBL" id="JABSTU010000008">
    <property type="protein sequence ID" value="KAH8022825.1"/>
    <property type="molecule type" value="Genomic_DNA"/>
</dbReference>
<evidence type="ECO:0000313" key="2">
    <source>
        <dbReference type="Proteomes" id="UP000821866"/>
    </source>
</evidence>
<dbReference type="AlphaFoldDB" id="A0A9J6DLS4"/>
<dbReference type="Proteomes" id="UP000821866">
    <property type="component" value="Chromosome 6"/>
</dbReference>
<reference evidence="1" key="2">
    <citation type="submission" date="2021-09" db="EMBL/GenBank/DDBJ databases">
        <authorList>
            <person name="Jia N."/>
            <person name="Wang J."/>
            <person name="Shi W."/>
            <person name="Du L."/>
            <person name="Sun Y."/>
            <person name="Zhan W."/>
            <person name="Jiang J."/>
            <person name="Wang Q."/>
            <person name="Zhang B."/>
            <person name="Ji P."/>
            <person name="Sakyi L.B."/>
            <person name="Cui X."/>
            <person name="Yuan T."/>
            <person name="Jiang B."/>
            <person name="Yang W."/>
            <person name="Lam T.T.-Y."/>
            <person name="Chang Q."/>
            <person name="Ding S."/>
            <person name="Wang X."/>
            <person name="Zhu J."/>
            <person name="Ruan X."/>
            <person name="Zhao L."/>
            <person name="Wei J."/>
            <person name="Que T."/>
            <person name="Du C."/>
            <person name="Cheng J."/>
            <person name="Dai P."/>
            <person name="Han X."/>
            <person name="Huang E."/>
            <person name="Gao Y."/>
            <person name="Liu J."/>
            <person name="Shao H."/>
            <person name="Ye R."/>
            <person name="Li L."/>
            <person name="Wei W."/>
            <person name="Wang X."/>
            <person name="Wang C."/>
            <person name="Huo Q."/>
            <person name="Li W."/>
            <person name="Guo W."/>
            <person name="Chen H."/>
            <person name="Chen S."/>
            <person name="Zhou L."/>
            <person name="Zhou L."/>
            <person name="Ni X."/>
            <person name="Tian J."/>
            <person name="Zhou Y."/>
            <person name="Sheng Y."/>
            <person name="Liu T."/>
            <person name="Pan Y."/>
            <person name="Xia L."/>
            <person name="Li J."/>
            <person name="Zhao F."/>
            <person name="Cao W."/>
        </authorList>
    </citation>
    <scope>NUCLEOTIDE SEQUENCE</scope>
    <source>
        <strain evidence="1">Rmic-2018</strain>
        <tissue evidence="1">Larvae</tissue>
    </source>
</reference>
<dbReference type="GO" id="GO:0003676">
    <property type="term" value="F:nucleic acid binding"/>
    <property type="evidence" value="ECO:0007669"/>
    <property type="project" value="InterPro"/>
</dbReference>
<keyword evidence="2" id="KW-1185">Reference proteome</keyword>
<evidence type="ECO:0000313" key="1">
    <source>
        <dbReference type="EMBL" id="KAH8022825.1"/>
    </source>
</evidence>
<name>A0A9J6DLS4_RHIMP</name>
<gene>
    <name evidence="1" type="ORF">HPB51_005985</name>
</gene>
<sequence>MNRHSPLAGTSDFVFGESVPARYERENIRSVGASGRVSVNAWGAITYAGLGPLFRITGRLTAEVYNEIIDLFSYLSRSMDHFLTDAFTANTMAALFTMHPQCKKI</sequence>
<accession>A0A9J6DLS4</accession>
<organism evidence="1 2">
    <name type="scientific">Rhipicephalus microplus</name>
    <name type="common">Cattle tick</name>
    <name type="synonym">Boophilus microplus</name>
    <dbReference type="NCBI Taxonomy" id="6941"/>
    <lineage>
        <taxon>Eukaryota</taxon>
        <taxon>Metazoa</taxon>
        <taxon>Ecdysozoa</taxon>
        <taxon>Arthropoda</taxon>
        <taxon>Chelicerata</taxon>
        <taxon>Arachnida</taxon>
        <taxon>Acari</taxon>
        <taxon>Parasitiformes</taxon>
        <taxon>Ixodida</taxon>
        <taxon>Ixodoidea</taxon>
        <taxon>Ixodidae</taxon>
        <taxon>Rhipicephalinae</taxon>
        <taxon>Rhipicephalus</taxon>
        <taxon>Boophilus</taxon>
    </lineage>
</organism>
<dbReference type="InterPro" id="IPR036397">
    <property type="entry name" value="RNaseH_sf"/>
</dbReference>
<dbReference type="Gene3D" id="3.30.420.10">
    <property type="entry name" value="Ribonuclease H-like superfamily/Ribonuclease H"/>
    <property type="match status" value="1"/>
</dbReference>